<proteinExistence type="predicted"/>
<feature type="transmembrane region" description="Helical" evidence="1">
    <location>
        <begin position="37"/>
        <end position="58"/>
    </location>
</feature>
<dbReference type="Proteomes" id="UP000481852">
    <property type="component" value="Unassembled WGS sequence"/>
</dbReference>
<feature type="transmembrane region" description="Helical" evidence="1">
    <location>
        <begin position="96"/>
        <end position="113"/>
    </location>
</feature>
<keyword evidence="1" id="KW-1133">Transmembrane helix</keyword>
<dbReference type="AlphaFoldDB" id="A0A6L5X9V1"/>
<protein>
    <submittedName>
        <fullName evidence="2">Uncharacterized protein</fullName>
    </submittedName>
</protein>
<dbReference type="EMBL" id="VULZ01000021">
    <property type="protein sequence ID" value="MSS16068.1"/>
    <property type="molecule type" value="Genomic_DNA"/>
</dbReference>
<evidence type="ECO:0000256" key="1">
    <source>
        <dbReference type="SAM" id="Phobius"/>
    </source>
</evidence>
<gene>
    <name evidence="2" type="ORF">FYJ35_13710</name>
</gene>
<dbReference type="RefSeq" id="WP_154527492.1">
    <property type="nucleotide sequence ID" value="NZ_JAQYJL010000027.1"/>
</dbReference>
<sequence length="119" mass="12745">MKGLKLWAGIVGIVIASYILVVSGYEAAWNVLTTSGHFNGIVGIVIAGLLLAGSIVRVAMHRSEDDSGSIVSLVLFAIATALAFFISPLYHYMRGWAIICLVMAIISVAAIMIRDRKHS</sequence>
<keyword evidence="1" id="KW-0472">Membrane</keyword>
<organism evidence="2 3">
    <name type="scientific">Porcincola intestinalis</name>
    <dbReference type="NCBI Taxonomy" id="2606632"/>
    <lineage>
        <taxon>Bacteria</taxon>
        <taxon>Bacillati</taxon>
        <taxon>Bacillota</taxon>
        <taxon>Clostridia</taxon>
        <taxon>Lachnospirales</taxon>
        <taxon>Lachnospiraceae</taxon>
        <taxon>Porcincola</taxon>
    </lineage>
</organism>
<feature type="transmembrane region" description="Helical" evidence="1">
    <location>
        <begin position="70"/>
        <end position="90"/>
    </location>
</feature>
<reference evidence="2 3" key="1">
    <citation type="submission" date="2019-08" db="EMBL/GenBank/DDBJ databases">
        <title>In-depth cultivation of the pig gut microbiome towards novel bacterial diversity and tailored functional studies.</title>
        <authorList>
            <person name="Wylensek D."/>
            <person name="Hitch T.C.A."/>
            <person name="Clavel T."/>
        </authorList>
    </citation>
    <scope>NUCLEOTIDE SEQUENCE [LARGE SCALE GENOMIC DNA]</scope>
    <source>
        <strain evidence="2 3">Oil+RF-744-WCA-WT-11</strain>
    </source>
</reference>
<comment type="caution">
    <text evidence="2">The sequence shown here is derived from an EMBL/GenBank/DDBJ whole genome shotgun (WGS) entry which is preliminary data.</text>
</comment>
<accession>A0A6L5X9V1</accession>
<keyword evidence="3" id="KW-1185">Reference proteome</keyword>
<evidence type="ECO:0000313" key="3">
    <source>
        <dbReference type="Proteomes" id="UP000481852"/>
    </source>
</evidence>
<feature type="transmembrane region" description="Helical" evidence="1">
    <location>
        <begin position="7"/>
        <end position="25"/>
    </location>
</feature>
<name>A0A6L5X9V1_9FIRM</name>
<evidence type="ECO:0000313" key="2">
    <source>
        <dbReference type="EMBL" id="MSS16068.1"/>
    </source>
</evidence>
<keyword evidence="1" id="KW-0812">Transmembrane</keyword>